<dbReference type="PROSITE" id="PS51257">
    <property type="entry name" value="PROKAR_LIPOPROTEIN"/>
    <property type="match status" value="1"/>
</dbReference>
<comment type="caution">
    <text evidence="14">The sequence shown here is derived from an EMBL/GenBank/DDBJ whole genome shotgun (WGS) entry which is preliminary data.</text>
</comment>
<proteinExistence type="inferred from homology"/>
<dbReference type="PROSITE" id="PS51318">
    <property type="entry name" value="TAT"/>
    <property type="match status" value="1"/>
</dbReference>
<keyword evidence="8" id="KW-0784">Thiamine biosynthesis</keyword>
<evidence type="ECO:0000313" key="15">
    <source>
        <dbReference type="Proteomes" id="UP001500929"/>
    </source>
</evidence>
<evidence type="ECO:0000256" key="8">
    <source>
        <dbReference type="ARBA" id="ARBA00022977"/>
    </source>
</evidence>
<keyword evidence="5" id="KW-0808">Transferase</keyword>
<evidence type="ECO:0000256" key="7">
    <source>
        <dbReference type="ARBA" id="ARBA00022898"/>
    </source>
</evidence>
<name>A0ABN3E4Z3_9MICO</name>
<evidence type="ECO:0000256" key="6">
    <source>
        <dbReference type="ARBA" id="ARBA00022723"/>
    </source>
</evidence>
<keyword evidence="9" id="KW-0408">Iron</keyword>
<dbReference type="Gene3D" id="3.40.190.10">
    <property type="entry name" value="Periplasmic binding protein-like II"/>
    <property type="match status" value="2"/>
</dbReference>
<dbReference type="PANTHER" id="PTHR31528">
    <property type="entry name" value="4-AMINO-5-HYDROXYMETHYL-2-METHYLPYRIMIDINE PHOSPHATE SYNTHASE THI11-RELATED"/>
    <property type="match status" value="1"/>
</dbReference>
<comment type="similarity">
    <text evidence="3">Belongs to the NMT1/THI5 family.</text>
</comment>
<accession>A0ABN3E4Z3</accession>
<dbReference type="PANTHER" id="PTHR31528:SF1">
    <property type="entry name" value="4-AMINO-5-HYDROXYMETHYL-2-METHYLPYRIMIDINE PHOSPHATE SYNTHASE THI11-RELATED"/>
    <property type="match status" value="1"/>
</dbReference>
<evidence type="ECO:0000313" key="14">
    <source>
        <dbReference type="EMBL" id="GAA2248749.1"/>
    </source>
</evidence>
<comment type="function">
    <text evidence="1">Responsible for the formation of the pyrimidine heterocycle in the thiamine biosynthesis pathway. Catalyzes the formation of hydroxymethylpyrimidine phosphate (HMP-P) from histidine and pyridoxal phosphate (PLP). The protein uses PLP and the active site histidine to form HMP-P, generating an inactive enzyme. The enzyme can only undergo a single turnover, which suggests it is a suicide enzyme.</text>
</comment>
<evidence type="ECO:0000256" key="10">
    <source>
        <dbReference type="ARBA" id="ARBA00033171"/>
    </source>
</evidence>
<feature type="chain" id="PRO_5047198554" description="Thiamine pyrimidine synthase" evidence="12">
    <location>
        <begin position="35"/>
        <end position="355"/>
    </location>
</feature>
<dbReference type="Pfam" id="PF09084">
    <property type="entry name" value="NMT1"/>
    <property type="match status" value="1"/>
</dbReference>
<keyword evidence="15" id="KW-1185">Reference proteome</keyword>
<evidence type="ECO:0000256" key="9">
    <source>
        <dbReference type="ARBA" id="ARBA00023004"/>
    </source>
</evidence>
<comment type="pathway">
    <text evidence="2">Cofactor biosynthesis; thiamine diphosphate biosynthesis.</text>
</comment>
<evidence type="ECO:0000256" key="5">
    <source>
        <dbReference type="ARBA" id="ARBA00022679"/>
    </source>
</evidence>
<organism evidence="14 15">
    <name type="scientific">Herbiconiux moechotypicola</name>
    <dbReference type="NCBI Taxonomy" id="637393"/>
    <lineage>
        <taxon>Bacteria</taxon>
        <taxon>Bacillati</taxon>
        <taxon>Actinomycetota</taxon>
        <taxon>Actinomycetes</taxon>
        <taxon>Micrococcales</taxon>
        <taxon>Microbacteriaceae</taxon>
        <taxon>Herbiconiux</taxon>
    </lineage>
</organism>
<evidence type="ECO:0000256" key="12">
    <source>
        <dbReference type="SAM" id="SignalP"/>
    </source>
</evidence>
<sequence length="355" mass="37374">MHRSPTPHRSRRRALAAGASLAAGALLLAGCSTGASSTESTESAAGETVPFKVAMSWISNVEYGGFWLAAANGYYEDEGLEVEWLPGGPDAPTAESQVAADAADAGITAGMSSAFAAMADDELAVIGSVFQDNPGCFLWLADDPIETPEDLIGKRILAQSEATVEQVLTLNDIPLDQVTIIPTGFDPAPLVNGDGDVYTAYSTNQPITLELSFDLEPGNDFGCTLSGDLGAPAYASSIFAKDTALEENRDLYLKFLRASIKGWEDFLADPASGAELAVNDFGADLGLDLEQQTLSGEAFAELMESPTTDEHGLLYMDVDRVETEMYPAMEASGITDLPPVADAVDLSLLDEIAAE</sequence>
<evidence type="ECO:0000259" key="13">
    <source>
        <dbReference type="Pfam" id="PF09084"/>
    </source>
</evidence>
<dbReference type="EMBL" id="BAAAQY010000014">
    <property type="protein sequence ID" value="GAA2248749.1"/>
    <property type="molecule type" value="Genomic_DNA"/>
</dbReference>
<feature type="domain" description="SsuA/THI5-like" evidence="13">
    <location>
        <begin position="62"/>
        <end position="271"/>
    </location>
</feature>
<dbReference type="InterPro" id="IPR027939">
    <property type="entry name" value="NMT1/THI5"/>
</dbReference>
<comment type="subunit">
    <text evidence="4">Homodimer.</text>
</comment>
<evidence type="ECO:0000256" key="2">
    <source>
        <dbReference type="ARBA" id="ARBA00004948"/>
    </source>
</evidence>
<dbReference type="InterPro" id="IPR015168">
    <property type="entry name" value="SsuA/THI5"/>
</dbReference>
<dbReference type="SUPFAM" id="SSF53850">
    <property type="entry name" value="Periplasmic binding protein-like II"/>
    <property type="match status" value="1"/>
</dbReference>
<keyword evidence="7" id="KW-0663">Pyridoxal phosphate</keyword>
<evidence type="ECO:0000256" key="1">
    <source>
        <dbReference type="ARBA" id="ARBA00003469"/>
    </source>
</evidence>
<reference evidence="14 15" key="1">
    <citation type="journal article" date="2019" name="Int. J. Syst. Evol. Microbiol.">
        <title>The Global Catalogue of Microorganisms (GCM) 10K type strain sequencing project: providing services to taxonomists for standard genome sequencing and annotation.</title>
        <authorList>
            <consortium name="The Broad Institute Genomics Platform"/>
            <consortium name="The Broad Institute Genome Sequencing Center for Infectious Disease"/>
            <person name="Wu L."/>
            <person name="Ma J."/>
        </authorList>
    </citation>
    <scope>NUCLEOTIDE SEQUENCE [LARGE SCALE GENOMIC DNA]</scope>
    <source>
        <strain evidence="14 15">JCM 16117</strain>
    </source>
</reference>
<gene>
    <name evidence="14" type="ORF">GCM10009851_37750</name>
</gene>
<dbReference type="Proteomes" id="UP001500929">
    <property type="component" value="Unassembled WGS sequence"/>
</dbReference>
<comment type="catalytic activity">
    <reaction evidence="11">
        <text>N(6)-(pyridoxal phosphate)-L-lysyl-[4-amino-5-hydroxymethyl-2-methylpyrimidine phosphate synthase] + L-histidyl-[4-amino-5-hydroxymethyl-2-methylpyrimidine phosphate synthase] + 2 Fe(3+) + 4 H2O = L-lysyl-[4-amino-5-hydroxymethyl-2-methylpyrimidine phosphate synthase] + (2S)-2-amino-5-hydroxy-4-oxopentanoyl-[4-amino-5-hydroxymethyl-2-methylpyrimidine phosphate synthase] + 4-amino-2-methyl-5-(phosphooxymethyl)pyrimidine + 3-oxopropanoate + 2 Fe(2+) + 2 H(+)</text>
        <dbReference type="Rhea" id="RHEA:65756"/>
        <dbReference type="Rhea" id="RHEA-COMP:16892"/>
        <dbReference type="Rhea" id="RHEA-COMP:16893"/>
        <dbReference type="Rhea" id="RHEA-COMP:16894"/>
        <dbReference type="Rhea" id="RHEA-COMP:16895"/>
        <dbReference type="ChEBI" id="CHEBI:15377"/>
        <dbReference type="ChEBI" id="CHEBI:15378"/>
        <dbReference type="ChEBI" id="CHEBI:29033"/>
        <dbReference type="ChEBI" id="CHEBI:29034"/>
        <dbReference type="ChEBI" id="CHEBI:29969"/>
        <dbReference type="ChEBI" id="CHEBI:29979"/>
        <dbReference type="ChEBI" id="CHEBI:33190"/>
        <dbReference type="ChEBI" id="CHEBI:58354"/>
        <dbReference type="ChEBI" id="CHEBI:143915"/>
        <dbReference type="ChEBI" id="CHEBI:157692"/>
    </reaction>
    <physiologicalReaction direction="left-to-right" evidence="11">
        <dbReference type="Rhea" id="RHEA:65757"/>
    </physiologicalReaction>
</comment>
<feature type="signal peptide" evidence="12">
    <location>
        <begin position="1"/>
        <end position="34"/>
    </location>
</feature>
<evidence type="ECO:0000256" key="3">
    <source>
        <dbReference type="ARBA" id="ARBA00009406"/>
    </source>
</evidence>
<evidence type="ECO:0000256" key="11">
    <source>
        <dbReference type="ARBA" id="ARBA00048179"/>
    </source>
</evidence>
<protein>
    <recommendedName>
        <fullName evidence="10">Thiamine pyrimidine synthase</fullName>
    </recommendedName>
</protein>
<keyword evidence="12" id="KW-0732">Signal</keyword>
<keyword evidence="6" id="KW-0479">Metal-binding</keyword>
<dbReference type="InterPro" id="IPR006311">
    <property type="entry name" value="TAT_signal"/>
</dbReference>
<evidence type="ECO:0000256" key="4">
    <source>
        <dbReference type="ARBA" id="ARBA00011738"/>
    </source>
</evidence>